<gene>
    <name evidence="2" type="ORF">K469DRAFT_667930</name>
</gene>
<dbReference type="EMBL" id="ML994641">
    <property type="protein sequence ID" value="KAF2183684.1"/>
    <property type="molecule type" value="Genomic_DNA"/>
</dbReference>
<keyword evidence="3" id="KW-1185">Reference proteome</keyword>
<dbReference type="PROSITE" id="PS51886">
    <property type="entry name" value="TLDC"/>
    <property type="match status" value="1"/>
</dbReference>
<accession>A0A6A6DVT1</accession>
<feature type="domain" description="TLDc" evidence="1">
    <location>
        <begin position="339"/>
        <end position="517"/>
    </location>
</feature>
<dbReference type="InterPro" id="IPR006571">
    <property type="entry name" value="TLDc_dom"/>
</dbReference>
<evidence type="ECO:0000259" key="1">
    <source>
        <dbReference type="PROSITE" id="PS51886"/>
    </source>
</evidence>
<evidence type="ECO:0000313" key="2">
    <source>
        <dbReference type="EMBL" id="KAF2183684.1"/>
    </source>
</evidence>
<dbReference type="OrthoDB" id="5377405at2759"/>
<protein>
    <recommendedName>
        <fullName evidence="1">TLDc domain-containing protein</fullName>
    </recommendedName>
</protein>
<organism evidence="2 3">
    <name type="scientific">Zopfia rhizophila CBS 207.26</name>
    <dbReference type="NCBI Taxonomy" id="1314779"/>
    <lineage>
        <taxon>Eukaryota</taxon>
        <taxon>Fungi</taxon>
        <taxon>Dikarya</taxon>
        <taxon>Ascomycota</taxon>
        <taxon>Pezizomycotina</taxon>
        <taxon>Dothideomycetes</taxon>
        <taxon>Dothideomycetes incertae sedis</taxon>
        <taxon>Zopfiaceae</taxon>
        <taxon>Zopfia</taxon>
    </lineage>
</organism>
<evidence type="ECO:0000313" key="3">
    <source>
        <dbReference type="Proteomes" id="UP000800200"/>
    </source>
</evidence>
<dbReference type="Pfam" id="PF07534">
    <property type="entry name" value="TLD"/>
    <property type="match status" value="1"/>
</dbReference>
<reference evidence="2" key="1">
    <citation type="journal article" date="2020" name="Stud. Mycol.">
        <title>101 Dothideomycetes genomes: a test case for predicting lifestyles and emergence of pathogens.</title>
        <authorList>
            <person name="Haridas S."/>
            <person name="Albert R."/>
            <person name="Binder M."/>
            <person name="Bloem J."/>
            <person name="Labutti K."/>
            <person name="Salamov A."/>
            <person name="Andreopoulos B."/>
            <person name="Baker S."/>
            <person name="Barry K."/>
            <person name="Bills G."/>
            <person name="Bluhm B."/>
            <person name="Cannon C."/>
            <person name="Castanera R."/>
            <person name="Culley D."/>
            <person name="Daum C."/>
            <person name="Ezra D."/>
            <person name="Gonzalez J."/>
            <person name="Henrissat B."/>
            <person name="Kuo A."/>
            <person name="Liang C."/>
            <person name="Lipzen A."/>
            <person name="Lutzoni F."/>
            <person name="Magnuson J."/>
            <person name="Mondo S."/>
            <person name="Nolan M."/>
            <person name="Ohm R."/>
            <person name="Pangilinan J."/>
            <person name="Park H.-J."/>
            <person name="Ramirez L."/>
            <person name="Alfaro M."/>
            <person name="Sun H."/>
            <person name="Tritt A."/>
            <person name="Yoshinaga Y."/>
            <person name="Zwiers L.-H."/>
            <person name="Turgeon B."/>
            <person name="Goodwin S."/>
            <person name="Spatafora J."/>
            <person name="Crous P."/>
            <person name="Grigoriev I."/>
        </authorList>
    </citation>
    <scope>NUCLEOTIDE SEQUENCE</scope>
    <source>
        <strain evidence="2">CBS 207.26</strain>
    </source>
</reference>
<dbReference type="Proteomes" id="UP000800200">
    <property type="component" value="Unassembled WGS sequence"/>
</dbReference>
<dbReference type="AlphaFoldDB" id="A0A6A6DVT1"/>
<sequence length="518" mass="57952">MDLKEGIELIDKWAADGQMTPERILARLNEGIKQYSGLNEDEQTELRKNFDSISTTDEAGTKCVNEATFISYLDLPPSLAAAGHILYRSIYYLSNVPFHQSGPPQSITYDELVRGLAWLLPERAERFTDASDDSRARTSADHRRLIFQSLATSYKNVPFDTIEAKQLAARNAFEIQHGSVRAQFAAVNHDRDGDEMYHDILDVLFSTQLIQIGPYAQVTRDSFRPLAKRMHRDVKLHHLRIPREEFKALVKLLLVSHFASDGRAKVESHQLQGLDNAADSVASAFCQNADVGITWPMFDSALTTVAPLLFDSLYRLISTSFLGKIFSDSITFPPIHNENILTLPALSQLGIFLSETVDFESLRLLHHYSLSNKSTTSTLLHDINAAPDSAILVISGNLPTGEKSVFGCYTPFPVQDAAQIQPREQGYWERCLLFQLSPVHDIFRGTVGQQGWVVAGKDIRFGTENGASLVLKDGLQGAEFSHKVDGPNGEETYHATKRRGNWAVEFEIQKIEVWGEVE</sequence>
<name>A0A6A6DVT1_9PEZI</name>
<proteinExistence type="predicted"/>